<evidence type="ECO:0000256" key="8">
    <source>
        <dbReference type="SAM" id="MobiDB-lite"/>
    </source>
</evidence>
<dbReference type="GO" id="GO:0016020">
    <property type="term" value="C:membrane"/>
    <property type="evidence" value="ECO:0007669"/>
    <property type="project" value="UniProtKB-SubCell"/>
</dbReference>
<comment type="caution">
    <text evidence="10">The sequence shown here is derived from an EMBL/GenBank/DDBJ whole genome shotgun (WGS) entry which is preliminary data.</text>
</comment>
<feature type="compositionally biased region" description="Polar residues" evidence="8">
    <location>
        <begin position="313"/>
        <end position="328"/>
    </location>
</feature>
<reference evidence="10" key="1">
    <citation type="submission" date="2023-06" db="EMBL/GenBank/DDBJ databases">
        <title>Genome-scale phylogeny and comparative genomics of the fungal order Sordariales.</title>
        <authorList>
            <consortium name="Lawrence Berkeley National Laboratory"/>
            <person name="Hensen N."/>
            <person name="Bonometti L."/>
            <person name="Westerberg I."/>
            <person name="Brannstrom I.O."/>
            <person name="Guillou S."/>
            <person name="Cros-Aarteil S."/>
            <person name="Calhoun S."/>
            <person name="Haridas S."/>
            <person name="Kuo A."/>
            <person name="Mondo S."/>
            <person name="Pangilinan J."/>
            <person name="Riley R."/>
            <person name="Labutti K."/>
            <person name="Andreopoulos B."/>
            <person name="Lipzen A."/>
            <person name="Chen C."/>
            <person name="Yanf M."/>
            <person name="Daum C."/>
            <person name="Ng V."/>
            <person name="Clum A."/>
            <person name="Steindorff A."/>
            <person name="Ohm R."/>
            <person name="Martin F."/>
            <person name="Silar P."/>
            <person name="Natvig D."/>
            <person name="Lalanne C."/>
            <person name="Gautier V."/>
            <person name="Ament-Velasquez S.L."/>
            <person name="Kruys A."/>
            <person name="Hutchinson M.I."/>
            <person name="Powell A.J."/>
            <person name="Barry K."/>
            <person name="Miller A.N."/>
            <person name="Grigoriev I.V."/>
            <person name="Debuchy R."/>
            <person name="Gladieux P."/>
            <person name="Thoren M.H."/>
            <person name="Johannesson H."/>
        </authorList>
    </citation>
    <scope>NUCLEOTIDE SEQUENCE</scope>
    <source>
        <strain evidence="10">SMH4607-1</strain>
    </source>
</reference>
<sequence length="405" mass="45233">MEIIYDPNKAGKGQATLDLVLIHGLNGSRIETWTHKKSKVCWPKDLLPKQQPLTRVLSFGYSADIYKNTSVAGIRMNSRSLLSALFDKREDIEDRNRPIVFLAHSLGGLIVKQALRFANNEHRFSPLAAATRGLIFYGTPHTGSDKERWQAVAKAFAPLVPIGGRGEMSPLVDALMRNSKDISDISEDFIFLSRKYALINFYETHVFPGTNKPIVEQMDATMRLDHENALPINSDHMNMCRFKDADDAGFQNTYRRIKEASLGGPNQAPIGMPGQIPMGMPNPMQMGGMPPYMQGMHMGMPPYMMNMGMPGQSQSQTDASDWHQSQQEVPPAPEPKRIDQRQLSFPIQGYPGMSGQGFFPNMGMYGQWFPAMYGQMQGQQGFVEPEQAKAGKSWGGGVKSPFPWR</sequence>
<dbReference type="Proteomes" id="UP001172102">
    <property type="component" value="Unassembled WGS sequence"/>
</dbReference>
<keyword evidence="6" id="KW-0496">Mitochondrion</keyword>
<feature type="region of interest" description="Disordered" evidence="8">
    <location>
        <begin position="308"/>
        <end position="337"/>
    </location>
</feature>
<organism evidence="10 11">
    <name type="scientific">Lasiosphaeris hirsuta</name>
    <dbReference type="NCBI Taxonomy" id="260670"/>
    <lineage>
        <taxon>Eukaryota</taxon>
        <taxon>Fungi</taxon>
        <taxon>Dikarya</taxon>
        <taxon>Ascomycota</taxon>
        <taxon>Pezizomycotina</taxon>
        <taxon>Sordariomycetes</taxon>
        <taxon>Sordariomycetidae</taxon>
        <taxon>Sordariales</taxon>
        <taxon>Lasiosphaeriaceae</taxon>
        <taxon>Lasiosphaeris</taxon>
    </lineage>
</organism>
<comment type="subcellular location">
    <subcellularLocation>
        <location evidence="2">Endoplasmic reticulum</location>
    </subcellularLocation>
    <subcellularLocation>
        <location evidence="3">Membrane</location>
    </subcellularLocation>
    <subcellularLocation>
        <location evidence="1">Mitochondrion</location>
    </subcellularLocation>
</comment>
<evidence type="ECO:0000256" key="1">
    <source>
        <dbReference type="ARBA" id="ARBA00004173"/>
    </source>
</evidence>
<proteinExistence type="inferred from homology"/>
<keyword evidence="5" id="KW-0256">Endoplasmic reticulum</keyword>
<dbReference type="Gene3D" id="3.40.50.1820">
    <property type="entry name" value="alpha/beta hydrolase"/>
    <property type="match status" value="1"/>
</dbReference>
<evidence type="ECO:0000313" key="11">
    <source>
        <dbReference type="Proteomes" id="UP001172102"/>
    </source>
</evidence>
<dbReference type="InterPro" id="IPR052374">
    <property type="entry name" value="SERAC1"/>
</dbReference>
<evidence type="ECO:0000256" key="3">
    <source>
        <dbReference type="ARBA" id="ARBA00004370"/>
    </source>
</evidence>
<dbReference type="PANTHER" id="PTHR48182">
    <property type="entry name" value="PROTEIN SERAC1"/>
    <property type="match status" value="1"/>
</dbReference>
<dbReference type="EMBL" id="JAUKUA010000001">
    <property type="protein sequence ID" value="KAK0729542.1"/>
    <property type="molecule type" value="Genomic_DNA"/>
</dbReference>
<evidence type="ECO:0000256" key="4">
    <source>
        <dbReference type="ARBA" id="ARBA00007920"/>
    </source>
</evidence>
<dbReference type="PANTHER" id="PTHR48182:SF2">
    <property type="entry name" value="PROTEIN SERAC1"/>
    <property type="match status" value="1"/>
</dbReference>
<gene>
    <name evidence="10" type="ORF">B0H67DRAFT_524503</name>
</gene>
<accession>A0AA40B8H7</accession>
<name>A0AA40B8H7_9PEZI</name>
<keyword evidence="11" id="KW-1185">Reference proteome</keyword>
<dbReference type="InterPro" id="IPR029058">
    <property type="entry name" value="AB_hydrolase_fold"/>
</dbReference>
<keyword evidence="7" id="KW-0472">Membrane</keyword>
<evidence type="ECO:0000256" key="2">
    <source>
        <dbReference type="ARBA" id="ARBA00004240"/>
    </source>
</evidence>
<dbReference type="AlphaFoldDB" id="A0AA40B8H7"/>
<dbReference type="InterPro" id="IPR007751">
    <property type="entry name" value="DUF676_lipase-like"/>
</dbReference>
<dbReference type="GO" id="GO:0005783">
    <property type="term" value="C:endoplasmic reticulum"/>
    <property type="evidence" value="ECO:0007669"/>
    <property type="project" value="UniProtKB-SubCell"/>
</dbReference>
<protein>
    <recommendedName>
        <fullName evidence="9">DUF676 domain-containing protein</fullName>
    </recommendedName>
</protein>
<evidence type="ECO:0000256" key="7">
    <source>
        <dbReference type="ARBA" id="ARBA00023136"/>
    </source>
</evidence>
<evidence type="ECO:0000256" key="5">
    <source>
        <dbReference type="ARBA" id="ARBA00022824"/>
    </source>
</evidence>
<dbReference type="GO" id="GO:0005739">
    <property type="term" value="C:mitochondrion"/>
    <property type="evidence" value="ECO:0007669"/>
    <property type="project" value="UniProtKB-SubCell"/>
</dbReference>
<dbReference type="Pfam" id="PF05057">
    <property type="entry name" value="DUF676"/>
    <property type="match status" value="1"/>
</dbReference>
<feature type="domain" description="DUF676" evidence="9">
    <location>
        <begin position="19"/>
        <end position="125"/>
    </location>
</feature>
<evidence type="ECO:0000256" key="6">
    <source>
        <dbReference type="ARBA" id="ARBA00023128"/>
    </source>
</evidence>
<evidence type="ECO:0000313" key="10">
    <source>
        <dbReference type="EMBL" id="KAK0729542.1"/>
    </source>
</evidence>
<comment type="similarity">
    <text evidence="4">Belongs to the putative lipase ROG1 family.</text>
</comment>
<dbReference type="SUPFAM" id="SSF53474">
    <property type="entry name" value="alpha/beta-Hydrolases"/>
    <property type="match status" value="1"/>
</dbReference>
<evidence type="ECO:0000259" key="9">
    <source>
        <dbReference type="Pfam" id="PF05057"/>
    </source>
</evidence>